<evidence type="ECO:0000313" key="10">
    <source>
        <dbReference type="EMBL" id="VDI16043.1"/>
    </source>
</evidence>
<dbReference type="Pfam" id="PF03567">
    <property type="entry name" value="Sulfotransfer_2"/>
    <property type="match status" value="1"/>
</dbReference>
<evidence type="ECO:0000256" key="7">
    <source>
        <dbReference type="ARBA" id="ARBA00023136"/>
    </source>
</evidence>
<dbReference type="EC" id="2.8.2.-" evidence="9"/>
<dbReference type="InterPro" id="IPR018011">
    <property type="entry name" value="Carb_sulfotrans_8-10"/>
</dbReference>
<protein>
    <recommendedName>
        <fullName evidence="9">Carbohydrate sulfotransferase</fullName>
        <ecNumber evidence="9">2.8.2.-</ecNumber>
    </recommendedName>
</protein>
<evidence type="ECO:0000256" key="9">
    <source>
        <dbReference type="RuleBase" id="RU364020"/>
    </source>
</evidence>
<dbReference type="InterPro" id="IPR005331">
    <property type="entry name" value="Sulfotransferase"/>
</dbReference>
<dbReference type="GO" id="GO:0008146">
    <property type="term" value="F:sulfotransferase activity"/>
    <property type="evidence" value="ECO:0007669"/>
    <property type="project" value="InterPro"/>
</dbReference>
<reference evidence="10" key="1">
    <citation type="submission" date="2018-11" db="EMBL/GenBank/DDBJ databases">
        <authorList>
            <person name="Alioto T."/>
            <person name="Alioto T."/>
        </authorList>
    </citation>
    <scope>NUCLEOTIDE SEQUENCE</scope>
</reference>
<dbReference type="EMBL" id="UYJE01003040">
    <property type="protein sequence ID" value="VDI16043.1"/>
    <property type="molecule type" value="Genomic_DNA"/>
</dbReference>
<evidence type="ECO:0000313" key="11">
    <source>
        <dbReference type="Proteomes" id="UP000596742"/>
    </source>
</evidence>
<evidence type="ECO:0000256" key="2">
    <source>
        <dbReference type="ARBA" id="ARBA00006339"/>
    </source>
</evidence>
<accession>A0A8B6DAM1</accession>
<keyword evidence="4" id="KW-0812">Transmembrane</keyword>
<evidence type="ECO:0000256" key="6">
    <source>
        <dbReference type="ARBA" id="ARBA00023034"/>
    </source>
</evidence>
<evidence type="ECO:0000256" key="5">
    <source>
        <dbReference type="ARBA" id="ARBA00022989"/>
    </source>
</evidence>
<evidence type="ECO:0000256" key="1">
    <source>
        <dbReference type="ARBA" id="ARBA00004323"/>
    </source>
</evidence>
<dbReference type="GO" id="GO:0016051">
    <property type="term" value="P:carbohydrate biosynthetic process"/>
    <property type="evidence" value="ECO:0007669"/>
    <property type="project" value="InterPro"/>
</dbReference>
<dbReference type="OrthoDB" id="2019940at2759"/>
<dbReference type="AlphaFoldDB" id="A0A8B6DAM1"/>
<sequence>MIVNGLMARNFFRLFVLLLVWCGILTSLNTLLLFRDKQNVNEYLTSYPDDPTFTTNDTFLVLNYERHTSETVITNGSWKDGYNFPKDLCTAESVNETKMDNVFKNSIMPLPRKKLAYCRVYKGGSTFWRRLLAYLQRNIKSSPFRIKPQDEKIKYSVSCAKNTLNWTYNMLTETRNFMFTRNPYSRILSAYIDKLYSPNPYFWKTLGVVIMKTVGKKPSCGSAVTFRDLVEYIIQTPIEKLDDHFIPIHSICRPCKVHYHYIGKMETFLNDTVNIFDKFQINSNPYITQNFRDEYKKDAIYDTIHAFVAFRHESKKCMSPDTGLQRIWKKLQSRGIISENQSLPLNEKESQNILLSKLLTIVSTKHEKSKTDNLSEQKRKLFRQAYNSIPLPLMYKLQSVYQDDFRLFGYDPFPKSLFGNRTNIMPDMFLV</sequence>
<evidence type="ECO:0000256" key="4">
    <source>
        <dbReference type="ARBA" id="ARBA00022692"/>
    </source>
</evidence>
<dbReference type="PANTHER" id="PTHR12137:SF54">
    <property type="entry name" value="CARBOHYDRATE SULFOTRANSFERASE"/>
    <property type="match status" value="1"/>
</dbReference>
<organism evidence="10 11">
    <name type="scientific">Mytilus galloprovincialis</name>
    <name type="common">Mediterranean mussel</name>
    <dbReference type="NCBI Taxonomy" id="29158"/>
    <lineage>
        <taxon>Eukaryota</taxon>
        <taxon>Metazoa</taxon>
        <taxon>Spiralia</taxon>
        <taxon>Lophotrochozoa</taxon>
        <taxon>Mollusca</taxon>
        <taxon>Bivalvia</taxon>
        <taxon>Autobranchia</taxon>
        <taxon>Pteriomorphia</taxon>
        <taxon>Mytilida</taxon>
        <taxon>Mytiloidea</taxon>
        <taxon>Mytilidae</taxon>
        <taxon>Mytilinae</taxon>
        <taxon>Mytilus</taxon>
    </lineage>
</organism>
<evidence type="ECO:0000256" key="8">
    <source>
        <dbReference type="ARBA" id="ARBA00023180"/>
    </source>
</evidence>
<evidence type="ECO:0000256" key="3">
    <source>
        <dbReference type="ARBA" id="ARBA00022679"/>
    </source>
</evidence>
<keyword evidence="3 9" id="KW-0808">Transferase</keyword>
<keyword evidence="9" id="KW-0119">Carbohydrate metabolism</keyword>
<proteinExistence type="inferred from homology"/>
<dbReference type="Proteomes" id="UP000596742">
    <property type="component" value="Unassembled WGS sequence"/>
</dbReference>
<keyword evidence="5" id="KW-1133">Transmembrane helix</keyword>
<keyword evidence="6 9" id="KW-0333">Golgi apparatus</keyword>
<comment type="similarity">
    <text evidence="2 9">Belongs to the sulfotransferase 2 family.</text>
</comment>
<keyword evidence="7" id="KW-0472">Membrane</keyword>
<gene>
    <name evidence="10" type="ORF">MGAL_10B079015</name>
</gene>
<dbReference type="GO" id="GO:0000139">
    <property type="term" value="C:Golgi membrane"/>
    <property type="evidence" value="ECO:0007669"/>
    <property type="project" value="UniProtKB-SubCell"/>
</dbReference>
<comment type="subcellular location">
    <subcellularLocation>
        <location evidence="1 9">Golgi apparatus membrane</location>
        <topology evidence="1 9">Single-pass type II membrane protein</topology>
    </subcellularLocation>
</comment>
<dbReference type="PANTHER" id="PTHR12137">
    <property type="entry name" value="CARBOHYDRATE SULFOTRANSFERASE"/>
    <property type="match status" value="1"/>
</dbReference>
<name>A0A8B6DAM1_MYTGA</name>
<comment type="caution">
    <text evidence="10">The sequence shown here is derived from an EMBL/GenBank/DDBJ whole genome shotgun (WGS) entry which is preliminary data.</text>
</comment>
<keyword evidence="11" id="KW-1185">Reference proteome</keyword>
<keyword evidence="8 9" id="KW-0325">Glycoprotein</keyword>
<keyword evidence="9" id="KW-0735">Signal-anchor</keyword>